<dbReference type="PROSITE" id="PS50969">
    <property type="entry name" value="FCP1"/>
    <property type="match status" value="1"/>
</dbReference>
<comment type="caution">
    <text evidence="3">The sequence shown here is derived from an EMBL/GenBank/DDBJ whole genome shotgun (WGS) entry which is preliminary data.</text>
</comment>
<organism evidence="3 4">
    <name type="scientific">Puccinia coronata f. sp. avenae</name>
    <dbReference type="NCBI Taxonomy" id="200324"/>
    <lineage>
        <taxon>Eukaryota</taxon>
        <taxon>Fungi</taxon>
        <taxon>Dikarya</taxon>
        <taxon>Basidiomycota</taxon>
        <taxon>Pucciniomycotina</taxon>
        <taxon>Pucciniomycetes</taxon>
        <taxon>Pucciniales</taxon>
        <taxon>Pucciniaceae</taxon>
        <taxon>Puccinia</taxon>
    </lineage>
</organism>
<dbReference type="Proteomes" id="UP000235388">
    <property type="component" value="Unassembled WGS sequence"/>
</dbReference>
<keyword evidence="4" id="KW-1185">Reference proteome</keyword>
<dbReference type="EMBL" id="PGCJ01000149">
    <property type="protein sequence ID" value="PLW43280.1"/>
    <property type="molecule type" value="Genomic_DNA"/>
</dbReference>
<dbReference type="InterPro" id="IPR036412">
    <property type="entry name" value="HAD-like_sf"/>
</dbReference>
<dbReference type="PANTHER" id="PTHR12210">
    <property type="entry name" value="DULLARD PROTEIN PHOSPHATASE"/>
    <property type="match status" value="1"/>
</dbReference>
<dbReference type="GO" id="GO:0016791">
    <property type="term" value="F:phosphatase activity"/>
    <property type="evidence" value="ECO:0007669"/>
    <property type="project" value="InterPro"/>
</dbReference>
<proteinExistence type="predicted"/>
<dbReference type="InterPro" id="IPR050365">
    <property type="entry name" value="TIM50"/>
</dbReference>
<gene>
    <name evidence="3" type="ORF">PCANC_17371</name>
</gene>
<dbReference type="InterPro" id="IPR011948">
    <property type="entry name" value="Dullard_phosphatase"/>
</dbReference>
<accession>A0A2N5UZU9</accession>
<evidence type="ECO:0000313" key="3">
    <source>
        <dbReference type="EMBL" id="PLW43280.1"/>
    </source>
</evidence>
<evidence type="ECO:0000259" key="2">
    <source>
        <dbReference type="PROSITE" id="PS50969"/>
    </source>
</evidence>
<dbReference type="SMART" id="SM00577">
    <property type="entry name" value="CPDc"/>
    <property type="match status" value="1"/>
</dbReference>
<dbReference type="OrthoDB" id="277011at2759"/>
<dbReference type="SUPFAM" id="SSF56784">
    <property type="entry name" value="HAD-like"/>
    <property type="match status" value="1"/>
</dbReference>
<name>A0A2N5UZU9_9BASI</name>
<dbReference type="InterPro" id="IPR004274">
    <property type="entry name" value="FCP1_dom"/>
</dbReference>
<dbReference type="NCBIfam" id="TIGR02251">
    <property type="entry name" value="HIF-SF_euk"/>
    <property type="match status" value="1"/>
</dbReference>
<dbReference type="FunFam" id="3.40.50.1000:FF:000093">
    <property type="entry name" value="NLI interacting factor-like phosphatase family protein"/>
    <property type="match status" value="1"/>
</dbReference>
<reference evidence="3 4" key="1">
    <citation type="submission" date="2017-11" db="EMBL/GenBank/DDBJ databases">
        <title>De novo assembly and phasing of dikaryotic genomes from two isolates of Puccinia coronata f. sp. avenae, the causal agent of oat crown rust.</title>
        <authorList>
            <person name="Miller M.E."/>
            <person name="Zhang Y."/>
            <person name="Omidvar V."/>
            <person name="Sperschneider J."/>
            <person name="Schwessinger B."/>
            <person name="Raley C."/>
            <person name="Palmer J.M."/>
            <person name="Garnica D."/>
            <person name="Upadhyaya N."/>
            <person name="Rathjen J."/>
            <person name="Taylor J.M."/>
            <person name="Park R.F."/>
            <person name="Dodds P.N."/>
            <person name="Hirsch C.D."/>
            <person name="Kianian S.F."/>
            <person name="Figueroa M."/>
        </authorList>
    </citation>
    <scope>NUCLEOTIDE SEQUENCE [LARGE SCALE GENOMIC DNA]</scope>
    <source>
        <strain evidence="3">12NC29</strain>
    </source>
</reference>
<sequence>MAGFQAMQNVGEAASVRELAETGASSDSILQEQGPINHLAGTSCPLTTRGSPSSQCLPTPVSDTVTPASAAAAKSAANAHGGGGVQVPIDETEGMLSGAVVPPGKDMMAICKSASALRLVAHHQHHSSSSSSQQAADALAVAAGVHQVTAPPILLPDKAETGEASSLASPDDPLAFQDIHDSEEDEEEDRIVAMGGMGIPTAPDGSPRPLLAPLDPALLGRKCLVLDLDETLVHSDFEVITESDFVVPLEIKNAVRNVHVKKRPGVDEFMRKMGALYEVVVFTASVSEYADPVLDMLDIHHVVKHRLFRESCYYHKGNYVKDLSQLGRPIADTIIIDNSPDSYVFQPNNAVPVSSWFDDPHDTELTDLAAFLTDIANVPDVRGVLHLRLQTAPVPILSSPPVVTSL</sequence>
<protein>
    <recommendedName>
        <fullName evidence="2">FCP1 homology domain-containing protein</fullName>
    </recommendedName>
</protein>
<feature type="compositionally biased region" description="Polar residues" evidence="1">
    <location>
        <begin position="44"/>
        <end position="62"/>
    </location>
</feature>
<dbReference type="Gene3D" id="3.40.50.1000">
    <property type="entry name" value="HAD superfamily/HAD-like"/>
    <property type="match status" value="1"/>
</dbReference>
<evidence type="ECO:0000313" key="4">
    <source>
        <dbReference type="Proteomes" id="UP000235388"/>
    </source>
</evidence>
<feature type="region of interest" description="Disordered" evidence="1">
    <location>
        <begin position="40"/>
        <end position="62"/>
    </location>
</feature>
<dbReference type="Pfam" id="PF03031">
    <property type="entry name" value="NIF"/>
    <property type="match status" value="1"/>
</dbReference>
<dbReference type="CDD" id="cd07521">
    <property type="entry name" value="HAD_FCP1-like"/>
    <property type="match status" value="1"/>
</dbReference>
<dbReference type="InterPro" id="IPR023214">
    <property type="entry name" value="HAD_sf"/>
</dbReference>
<evidence type="ECO:0000256" key="1">
    <source>
        <dbReference type="SAM" id="MobiDB-lite"/>
    </source>
</evidence>
<feature type="domain" description="FCP1 homology" evidence="2">
    <location>
        <begin position="217"/>
        <end position="375"/>
    </location>
</feature>
<dbReference type="AlphaFoldDB" id="A0A2N5UZU9"/>
<dbReference type="STRING" id="200324.A0A2N5UZU9"/>